<evidence type="ECO:0000313" key="1">
    <source>
        <dbReference type="EMBL" id="SJZ82279.1"/>
    </source>
</evidence>
<reference evidence="1 2" key="1">
    <citation type="submission" date="2017-02" db="EMBL/GenBank/DDBJ databases">
        <authorList>
            <person name="Peterson S.W."/>
        </authorList>
    </citation>
    <scope>NUCLEOTIDE SEQUENCE [LARGE SCALE GENOMIC DNA]</scope>
    <source>
        <strain evidence="1 2">USBA 369</strain>
    </source>
</reference>
<name>A0A1T4NSK3_9HYPH</name>
<gene>
    <name evidence="1" type="ORF">SAMN05428963_103172</name>
</gene>
<dbReference type="RefSeq" id="WP_078707284.1">
    <property type="nucleotide sequence ID" value="NZ_FUXL01000003.1"/>
</dbReference>
<accession>A0A1T4NSK3</accession>
<organism evidence="1 2">
    <name type="scientific">Consotaella salsifontis</name>
    <dbReference type="NCBI Taxonomy" id="1365950"/>
    <lineage>
        <taxon>Bacteria</taxon>
        <taxon>Pseudomonadati</taxon>
        <taxon>Pseudomonadota</taxon>
        <taxon>Alphaproteobacteria</taxon>
        <taxon>Hyphomicrobiales</taxon>
        <taxon>Aurantimonadaceae</taxon>
        <taxon>Consotaella</taxon>
    </lineage>
</organism>
<evidence type="ECO:0008006" key="3">
    <source>
        <dbReference type="Google" id="ProtNLM"/>
    </source>
</evidence>
<dbReference type="STRING" id="1365950.SAMN05428963_103172"/>
<protein>
    <recommendedName>
        <fullName evidence="3">Flagellar protein FliL</fullName>
    </recommendedName>
</protein>
<dbReference type="Proteomes" id="UP000190135">
    <property type="component" value="Unassembled WGS sequence"/>
</dbReference>
<sequence>MIKIFAIGLWVCVVTLGSSYFAASFAEKSQQAAEVAAADAKPSYFEGLDYRKTDPLTVPIIADNEIRGYILARFVYTIDGKTLAQLKVPPEPFLVDQAFQAVYSLKGFDFNRPERYDLKKLTADMKEAVNQRFGQNVVEEVLVDQFDYIDKKDVKRG</sequence>
<dbReference type="EMBL" id="FUXL01000003">
    <property type="protein sequence ID" value="SJZ82279.1"/>
    <property type="molecule type" value="Genomic_DNA"/>
</dbReference>
<evidence type="ECO:0000313" key="2">
    <source>
        <dbReference type="Proteomes" id="UP000190135"/>
    </source>
</evidence>
<dbReference type="OrthoDB" id="7847400at2"/>
<dbReference type="AlphaFoldDB" id="A0A1T4NSK3"/>
<keyword evidence="2" id="KW-1185">Reference proteome</keyword>
<proteinExistence type="predicted"/>